<dbReference type="InterPro" id="IPR013767">
    <property type="entry name" value="PAS_fold"/>
</dbReference>
<dbReference type="InterPro" id="IPR027417">
    <property type="entry name" value="P-loop_NTPase"/>
</dbReference>
<dbReference type="Gene3D" id="3.40.50.300">
    <property type="entry name" value="P-loop containing nucleotide triphosphate hydrolases"/>
    <property type="match status" value="1"/>
</dbReference>
<dbReference type="PROSITE" id="PS50113">
    <property type="entry name" value="PAC"/>
    <property type="match status" value="1"/>
</dbReference>
<dbReference type="CDD" id="cd00130">
    <property type="entry name" value="PAS"/>
    <property type="match status" value="1"/>
</dbReference>
<feature type="domain" description="PAS" evidence="9">
    <location>
        <begin position="8"/>
        <end position="53"/>
    </location>
</feature>
<dbReference type="PANTHER" id="PTHR32071">
    <property type="entry name" value="TRANSCRIPTIONAL REGULATORY PROTEIN"/>
    <property type="match status" value="1"/>
</dbReference>
<dbReference type="InterPro" id="IPR001610">
    <property type="entry name" value="PAC"/>
</dbReference>
<evidence type="ECO:0000259" key="8">
    <source>
        <dbReference type="PROSITE" id="PS50045"/>
    </source>
</evidence>
<dbReference type="FunFam" id="3.40.50.300:FF:000006">
    <property type="entry name" value="DNA-binding transcriptional regulator NtrC"/>
    <property type="match status" value="1"/>
</dbReference>
<name>A0A517ZCG8_9PLAN</name>
<feature type="domain" description="Sigma-54 factor interaction" evidence="8">
    <location>
        <begin position="150"/>
        <end position="379"/>
    </location>
</feature>
<sequence>MELDFRKDPTILSTVVDTMADGVFTVDAQGRFVAWSAGAERITGYAAADVIGKPCELLEGPNCKGFGKLAEMLAAPSPPAQGICNQECKLAARDGRELYILGNVRVLTEKDGRIAGAVGTFTDLTSFILANQKIAILEEQARSRFAFEQLVGKSEAMKQVFHRIRLAADSDVTVFVSGESGTGKELAARAIHAQSPRRDEPFIAVNCSAIPETLLESELFGHVKGAFTGAVRDKIGMFQAADKGTLFLDEIGDVSPMIQLKMLRVIQEREIRRVGDDRPLPVDVRLITATNRNLKKLVQSGEFREDFYYRIHVFEIPLPPLRERRDDIPLLVDHFIREMAAAQNKPVTGIARDAMQRMMDHDWPGNVRELRNAIEHAFVTVAGEMISLLDLPPEVRTAQSPHTGRQAAAAPPEPRPLTPQQEQERQRIIEALAETGGNRTEAARLLQTSRVTLWKKIRKYAIEG</sequence>
<feature type="region of interest" description="Disordered" evidence="7">
    <location>
        <begin position="396"/>
        <end position="424"/>
    </location>
</feature>
<dbReference type="GO" id="GO:0006355">
    <property type="term" value="P:regulation of DNA-templated transcription"/>
    <property type="evidence" value="ECO:0007669"/>
    <property type="project" value="InterPro"/>
</dbReference>
<dbReference type="SMART" id="SM00382">
    <property type="entry name" value="AAA"/>
    <property type="match status" value="1"/>
</dbReference>
<dbReference type="PROSITE" id="PS00676">
    <property type="entry name" value="SIGMA54_INTERACT_2"/>
    <property type="match status" value="1"/>
</dbReference>
<keyword evidence="3" id="KW-0805">Transcription regulation</keyword>
<evidence type="ECO:0000256" key="1">
    <source>
        <dbReference type="ARBA" id="ARBA00022741"/>
    </source>
</evidence>
<dbReference type="InterPro" id="IPR002197">
    <property type="entry name" value="HTH_Fis"/>
</dbReference>
<evidence type="ECO:0000256" key="6">
    <source>
        <dbReference type="ARBA" id="ARBA00023163"/>
    </source>
</evidence>
<dbReference type="CDD" id="cd00009">
    <property type="entry name" value="AAA"/>
    <property type="match status" value="1"/>
</dbReference>
<proteinExistence type="predicted"/>
<dbReference type="Pfam" id="PF00158">
    <property type="entry name" value="Sigma54_activat"/>
    <property type="match status" value="1"/>
</dbReference>
<dbReference type="SUPFAM" id="SSF52540">
    <property type="entry name" value="P-loop containing nucleoside triphosphate hydrolases"/>
    <property type="match status" value="1"/>
</dbReference>
<dbReference type="InterPro" id="IPR009057">
    <property type="entry name" value="Homeodomain-like_sf"/>
</dbReference>
<dbReference type="GO" id="GO:0043565">
    <property type="term" value="F:sequence-specific DNA binding"/>
    <property type="evidence" value="ECO:0007669"/>
    <property type="project" value="InterPro"/>
</dbReference>
<dbReference type="PROSITE" id="PS50112">
    <property type="entry name" value="PAS"/>
    <property type="match status" value="1"/>
</dbReference>
<dbReference type="Gene3D" id="1.10.10.60">
    <property type="entry name" value="Homeodomain-like"/>
    <property type="match status" value="1"/>
</dbReference>
<keyword evidence="6" id="KW-0804">Transcription</keyword>
<dbReference type="GO" id="GO:0005524">
    <property type="term" value="F:ATP binding"/>
    <property type="evidence" value="ECO:0007669"/>
    <property type="project" value="UniProtKB-KW"/>
</dbReference>
<evidence type="ECO:0000259" key="9">
    <source>
        <dbReference type="PROSITE" id="PS50112"/>
    </source>
</evidence>
<evidence type="ECO:0000259" key="10">
    <source>
        <dbReference type="PROSITE" id="PS50113"/>
    </source>
</evidence>
<dbReference type="Gene3D" id="1.10.8.60">
    <property type="match status" value="1"/>
</dbReference>
<dbReference type="InterPro" id="IPR002078">
    <property type="entry name" value="Sigma_54_int"/>
</dbReference>
<dbReference type="AlphaFoldDB" id="A0A517ZCG8"/>
<dbReference type="Pfam" id="PF00989">
    <property type="entry name" value="PAS"/>
    <property type="match status" value="1"/>
</dbReference>
<dbReference type="InterPro" id="IPR003593">
    <property type="entry name" value="AAA+_ATPase"/>
</dbReference>
<keyword evidence="4" id="KW-0238">DNA-binding</keyword>
<feature type="domain" description="PAC" evidence="10">
    <location>
        <begin position="84"/>
        <end position="136"/>
    </location>
</feature>
<dbReference type="Pfam" id="PF02954">
    <property type="entry name" value="HTH_8"/>
    <property type="match status" value="1"/>
</dbReference>
<dbReference type="SUPFAM" id="SSF55785">
    <property type="entry name" value="PYP-like sensor domain (PAS domain)"/>
    <property type="match status" value="1"/>
</dbReference>
<dbReference type="Proteomes" id="UP000320496">
    <property type="component" value="Chromosome"/>
</dbReference>
<evidence type="ECO:0000256" key="2">
    <source>
        <dbReference type="ARBA" id="ARBA00022840"/>
    </source>
</evidence>
<accession>A0A517ZCG8</accession>
<keyword evidence="5" id="KW-0010">Activator</keyword>
<keyword evidence="2" id="KW-0067">ATP-binding</keyword>
<keyword evidence="1" id="KW-0547">Nucleotide-binding</keyword>
<dbReference type="InterPro" id="IPR025943">
    <property type="entry name" value="Sigma_54_int_dom_ATP-bd_2"/>
</dbReference>
<keyword evidence="12" id="KW-1185">Reference proteome</keyword>
<reference evidence="11 12" key="1">
    <citation type="submission" date="2019-02" db="EMBL/GenBank/DDBJ databases">
        <title>Deep-cultivation of Planctomycetes and their phenomic and genomic characterization uncovers novel biology.</title>
        <authorList>
            <person name="Wiegand S."/>
            <person name="Jogler M."/>
            <person name="Boedeker C."/>
            <person name="Pinto D."/>
            <person name="Vollmers J."/>
            <person name="Rivas-Marin E."/>
            <person name="Kohn T."/>
            <person name="Peeters S.H."/>
            <person name="Heuer A."/>
            <person name="Rast P."/>
            <person name="Oberbeckmann S."/>
            <person name="Bunk B."/>
            <person name="Jeske O."/>
            <person name="Meyerdierks A."/>
            <person name="Storesund J.E."/>
            <person name="Kallscheuer N."/>
            <person name="Luecker S."/>
            <person name="Lage O.M."/>
            <person name="Pohl T."/>
            <person name="Merkel B.J."/>
            <person name="Hornburger P."/>
            <person name="Mueller R.-W."/>
            <person name="Bruemmer F."/>
            <person name="Labrenz M."/>
            <person name="Spormann A.M."/>
            <person name="Op den Camp H."/>
            <person name="Overmann J."/>
            <person name="Amann R."/>
            <person name="Jetten M.S.M."/>
            <person name="Mascher T."/>
            <person name="Medema M.H."/>
            <person name="Devos D.P."/>
            <person name="Kaster A.-K."/>
            <person name="Ovreas L."/>
            <person name="Rohde M."/>
            <person name="Galperin M.Y."/>
            <person name="Jogler C."/>
        </authorList>
    </citation>
    <scope>NUCLEOTIDE SEQUENCE [LARGE SCALE GENOMIC DNA]</scope>
    <source>
        <strain evidence="11 12">Mal4</strain>
    </source>
</reference>
<evidence type="ECO:0000313" key="11">
    <source>
        <dbReference type="EMBL" id="QDU40196.1"/>
    </source>
</evidence>
<protein>
    <submittedName>
        <fullName evidence="11">Transcriptional regulatory protein ZraR</fullName>
    </submittedName>
</protein>
<evidence type="ECO:0000313" key="12">
    <source>
        <dbReference type="Proteomes" id="UP000320496"/>
    </source>
</evidence>
<evidence type="ECO:0000256" key="4">
    <source>
        <dbReference type="ARBA" id="ARBA00023125"/>
    </source>
</evidence>
<organism evidence="11 12">
    <name type="scientific">Maioricimonas rarisocia</name>
    <dbReference type="NCBI Taxonomy" id="2528026"/>
    <lineage>
        <taxon>Bacteria</taxon>
        <taxon>Pseudomonadati</taxon>
        <taxon>Planctomycetota</taxon>
        <taxon>Planctomycetia</taxon>
        <taxon>Planctomycetales</taxon>
        <taxon>Planctomycetaceae</taxon>
        <taxon>Maioricimonas</taxon>
    </lineage>
</organism>
<dbReference type="SMART" id="SM00086">
    <property type="entry name" value="PAC"/>
    <property type="match status" value="1"/>
</dbReference>
<gene>
    <name evidence="11" type="primary">zraR_15</name>
    <name evidence="11" type="ORF">Mal4_45510</name>
</gene>
<dbReference type="InterPro" id="IPR000014">
    <property type="entry name" value="PAS"/>
</dbReference>
<dbReference type="NCBIfam" id="TIGR00229">
    <property type="entry name" value="sensory_box"/>
    <property type="match status" value="1"/>
</dbReference>
<dbReference type="OrthoDB" id="9771372at2"/>
<dbReference type="PROSITE" id="PS50045">
    <property type="entry name" value="SIGMA54_INTERACT_4"/>
    <property type="match status" value="1"/>
</dbReference>
<dbReference type="FunFam" id="1.10.8.60:FF:000014">
    <property type="entry name" value="DNA-binding transcriptional regulator NtrC"/>
    <property type="match status" value="1"/>
</dbReference>
<dbReference type="InterPro" id="IPR058031">
    <property type="entry name" value="AAA_lid_NorR"/>
</dbReference>
<dbReference type="PRINTS" id="PR01590">
    <property type="entry name" value="HTHFIS"/>
</dbReference>
<dbReference type="Gene3D" id="3.30.450.20">
    <property type="entry name" value="PAS domain"/>
    <property type="match status" value="1"/>
</dbReference>
<dbReference type="SUPFAM" id="SSF46689">
    <property type="entry name" value="Homeodomain-like"/>
    <property type="match status" value="1"/>
</dbReference>
<dbReference type="EMBL" id="CP036275">
    <property type="protein sequence ID" value="QDU40196.1"/>
    <property type="molecule type" value="Genomic_DNA"/>
</dbReference>
<evidence type="ECO:0000256" key="3">
    <source>
        <dbReference type="ARBA" id="ARBA00023015"/>
    </source>
</evidence>
<evidence type="ECO:0000256" key="7">
    <source>
        <dbReference type="SAM" id="MobiDB-lite"/>
    </source>
</evidence>
<dbReference type="InterPro" id="IPR025944">
    <property type="entry name" value="Sigma_54_int_dom_CS"/>
</dbReference>
<dbReference type="Pfam" id="PF25601">
    <property type="entry name" value="AAA_lid_14"/>
    <property type="match status" value="1"/>
</dbReference>
<dbReference type="RefSeq" id="WP_145371316.1">
    <property type="nucleotide sequence ID" value="NZ_CP036275.1"/>
</dbReference>
<dbReference type="SMART" id="SM00091">
    <property type="entry name" value="PAS"/>
    <property type="match status" value="1"/>
</dbReference>
<dbReference type="InterPro" id="IPR000700">
    <property type="entry name" value="PAS-assoc_C"/>
</dbReference>
<dbReference type="InterPro" id="IPR035965">
    <property type="entry name" value="PAS-like_dom_sf"/>
</dbReference>
<dbReference type="PROSITE" id="PS00688">
    <property type="entry name" value="SIGMA54_INTERACT_3"/>
    <property type="match status" value="1"/>
</dbReference>
<evidence type="ECO:0000256" key="5">
    <source>
        <dbReference type="ARBA" id="ARBA00023159"/>
    </source>
</evidence>
<dbReference type="KEGG" id="mri:Mal4_45510"/>